<dbReference type="InterPro" id="IPR024775">
    <property type="entry name" value="DinB-like"/>
</dbReference>
<dbReference type="Pfam" id="PF12867">
    <property type="entry name" value="DinB_2"/>
    <property type="match status" value="1"/>
</dbReference>
<feature type="compositionally biased region" description="Polar residues" evidence="1">
    <location>
        <begin position="78"/>
        <end position="88"/>
    </location>
</feature>
<dbReference type="Gene3D" id="1.20.120.450">
    <property type="entry name" value="dinb family like domain"/>
    <property type="match status" value="1"/>
</dbReference>
<evidence type="ECO:0000259" key="2">
    <source>
        <dbReference type="Pfam" id="PF12867"/>
    </source>
</evidence>
<keyword evidence="4" id="KW-1185">Reference proteome</keyword>
<evidence type="ECO:0000256" key="1">
    <source>
        <dbReference type="SAM" id="MobiDB-lite"/>
    </source>
</evidence>
<comment type="caution">
    <text evidence="3">The sequence shown here is derived from an EMBL/GenBank/DDBJ whole genome shotgun (WGS) entry which is preliminary data.</text>
</comment>
<name>A0ABU9K9V9_9BACI</name>
<evidence type="ECO:0000313" key="3">
    <source>
        <dbReference type="EMBL" id="MEL3972004.1"/>
    </source>
</evidence>
<evidence type="ECO:0000313" key="4">
    <source>
        <dbReference type="Proteomes" id="UP001389717"/>
    </source>
</evidence>
<dbReference type="SUPFAM" id="SSF109854">
    <property type="entry name" value="DinB/YfiT-like putative metalloenzymes"/>
    <property type="match status" value="1"/>
</dbReference>
<feature type="domain" description="DinB-like" evidence="2">
    <location>
        <begin position="20"/>
        <end position="148"/>
    </location>
</feature>
<sequence>MNERRESIVLHHQEMVLWVESLNSISKEEWFRPIEESKWSIAEVISHFVPWDEFIMNKRLPYLGSSDPLPPAPDPQILNEQSASKGRASEQSAVIQSFIETRNRLATIIQEIPEGAWQQLLQLGEKELTLTDYLEGLSDHDLHHKHEIERVLAKQNAQN</sequence>
<feature type="region of interest" description="Disordered" evidence="1">
    <location>
        <begin position="65"/>
        <end position="88"/>
    </location>
</feature>
<dbReference type="InterPro" id="IPR034660">
    <property type="entry name" value="DinB/YfiT-like"/>
</dbReference>
<gene>
    <name evidence="3" type="ORF">AAEO50_06920</name>
</gene>
<dbReference type="Proteomes" id="UP001389717">
    <property type="component" value="Unassembled WGS sequence"/>
</dbReference>
<accession>A0ABU9K9V9</accession>
<dbReference type="EMBL" id="JBBYAF010000010">
    <property type="protein sequence ID" value="MEL3972004.1"/>
    <property type="molecule type" value="Genomic_DNA"/>
</dbReference>
<protein>
    <submittedName>
        <fullName evidence="3">DinB family protein</fullName>
    </submittedName>
</protein>
<organism evidence="3 4">
    <name type="scientific">Rossellomorea oryzaecorticis</name>
    <dbReference type="NCBI Taxonomy" id="1396505"/>
    <lineage>
        <taxon>Bacteria</taxon>
        <taxon>Bacillati</taxon>
        <taxon>Bacillota</taxon>
        <taxon>Bacilli</taxon>
        <taxon>Bacillales</taxon>
        <taxon>Bacillaceae</taxon>
        <taxon>Rossellomorea</taxon>
    </lineage>
</organism>
<dbReference type="RefSeq" id="WP_341981859.1">
    <property type="nucleotide sequence ID" value="NZ_JBBYAF010000010.1"/>
</dbReference>
<proteinExistence type="predicted"/>
<reference evidence="3 4" key="1">
    <citation type="submission" date="2024-04" db="EMBL/GenBank/DDBJ databases">
        <title>Bacillus oryzaecorticis sp. nov., a moderately halophilic bacterium isolated from rice husks.</title>
        <authorList>
            <person name="Zhu H.-S."/>
        </authorList>
    </citation>
    <scope>NUCLEOTIDE SEQUENCE [LARGE SCALE GENOMIC DNA]</scope>
    <source>
        <strain evidence="3 4">ZC255</strain>
    </source>
</reference>